<comment type="caution">
    <text evidence="1">The sequence shown here is derived from an EMBL/GenBank/DDBJ whole genome shotgun (WGS) entry which is preliminary data.</text>
</comment>
<name>A0A937W2D3_UNCTE</name>
<reference evidence="1" key="1">
    <citation type="submission" date="2019-03" db="EMBL/GenBank/DDBJ databases">
        <title>Lake Tanganyika Metagenome-Assembled Genomes (MAGs).</title>
        <authorList>
            <person name="Tran P."/>
        </authorList>
    </citation>
    <scope>NUCLEOTIDE SEQUENCE</scope>
    <source>
        <strain evidence="1">K_DeepCast_65m_m2_066</strain>
    </source>
</reference>
<accession>A0A937W2D3</accession>
<evidence type="ECO:0000313" key="2">
    <source>
        <dbReference type="Proteomes" id="UP000712673"/>
    </source>
</evidence>
<dbReference type="EMBL" id="VGLS01000223">
    <property type="protein sequence ID" value="MBM3223916.1"/>
    <property type="molecule type" value="Genomic_DNA"/>
</dbReference>
<protein>
    <submittedName>
        <fullName evidence="1">Uncharacterized protein</fullName>
    </submittedName>
</protein>
<gene>
    <name evidence="1" type="ORF">FJZ47_08960</name>
</gene>
<proteinExistence type="predicted"/>
<dbReference type="Proteomes" id="UP000712673">
    <property type="component" value="Unassembled WGS sequence"/>
</dbReference>
<organism evidence="1 2">
    <name type="scientific">Tectimicrobiota bacterium</name>
    <dbReference type="NCBI Taxonomy" id="2528274"/>
    <lineage>
        <taxon>Bacteria</taxon>
        <taxon>Pseudomonadati</taxon>
        <taxon>Nitrospinota/Tectimicrobiota group</taxon>
        <taxon>Candidatus Tectimicrobiota</taxon>
    </lineage>
</organism>
<evidence type="ECO:0000313" key="1">
    <source>
        <dbReference type="EMBL" id="MBM3223916.1"/>
    </source>
</evidence>
<sequence length="241" mass="26526">MLSCTTYQPVTPSPLPQLGALEATARAHVVQARTTSVQTLAALLGVSYRIGPQQGTFDLIVNYAAPDRLRFTAVKDTVLSTQILFDLQFIGTTYRLYRYEDSGPQVAAGTVDDFVERYPNFRTFFLVGEAFFLPGIQYLGGLPHVNTAGTRLTTSLRSGARARWHSRADTLEITRGCITAQTLAGRLPLTLDYQDYRLVDSLYLPHRVVLSDPRLGFTALSLVKQVEVNVPLAPDAFASTP</sequence>
<dbReference type="AlphaFoldDB" id="A0A937W2D3"/>